<feature type="domain" description="LIM zinc-binding" evidence="6">
    <location>
        <begin position="41"/>
        <end position="84"/>
    </location>
</feature>
<dbReference type="EMBL" id="CAAALY010065784">
    <property type="protein sequence ID" value="VEL24085.1"/>
    <property type="molecule type" value="Genomic_DNA"/>
</dbReference>
<evidence type="ECO:0000256" key="5">
    <source>
        <dbReference type="SAM" id="MobiDB-lite"/>
    </source>
</evidence>
<evidence type="ECO:0000256" key="3">
    <source>
        <dbReference type="ARBA" id="ARBA00023038"/>
    </source>
</evidence>
<proteinExistence type="predicted"/>
<dbReference type="PROSITE" id="PS50023">
    <property type="entry name" value="LIM_DOMAIN_2"/>
    <property type="match status" value="1"/>
</dbReference>
<gene>
    <name evidence="7" type="ORF">PXEA_LOCUS17525</name>
</gene>
<accession>A0A448WZH9</accession>
<protein>
    <recommendedName>
        <fullName evidence="6">LIM zinc-binding domain-containing protein</fullName>
    </recommendedName>
</protein>
<keyword evidence="3 4" id="KW-0440">LIM domain</keyword>
<comment type="caution">
    <text evidence="7">The sequence shown here is derived from an EMBL/GenBank/DDBJ whole genome shotgun (WGS) entry which is preliminary data.</text>
</comment>
<sequence length="84" mass="8680">MMPLLGSGTPPISKPAASAVHSTGTGVPVHLVTVSPHSILGICAECGLRITSVAEACQAMGCLYHNNCFICCCCSKSIVDIKNY</sequence>
<evidence type="ECO:0000259" key="6">
    <source>
        <dbReference type="PROSITE" id="PS50023"/>
    </source>
</evidence>
<dbReference type="InterPro" id="IPR001781">
    <property type="entry name" value="Znf_LIM"/>
</dbReference>
<keyword evidence="2 4" id="KW-0862">Zinc</keyword>
<keyword evidence="1 4" id="KW-0479">Metal-binding</keyword>
<dbReference type="GO" id="GO:0046872">
    <property type="term" value="F:metal ion binding"/>
    <property type="evidence" value="ECO:0007669"/>
    <property type="project" value="UniProtKB-KW"/>
</dbReference>
<reference evidence="7" key="1">
    <citation type="submission" date="2018-11" db="EMBL/GenBank/DDBJ databases">
        <authorList>
            <consortium name="Pathogen Informatics"/>
        </authorList>
    </citation>
    <scope>NUCLEOTIDE SEQUENCE</scope>
</reference>
<feature type="region of interest" description="Disordered" evidence="5">
    <location>
        <begin position="1"/>
        <end position="22"/>
    </location>
</feature>
<keyword evidence="8" id="KW-1185">Reference proteome</keyword>
<name>A0A448WZH9_9PLAT</name>
<evidence type="ECO:0000313" key="7">
    <source>
        <dbReference type="EMBL" id="VEL24085.1"/>
    </source>
</evidence>
<dbReference type="Proteomes" id="UP000784294">
    <property type="component" value="Unassembled WGS sequence"/>
</dbReference>
<dbReference type="Gene3D" id="2.10.110.10">
    <property type="entry name" value="Cysteine Rich Protein"/>
    <property type="match status" value="1"/>
</dbReference>
<evidence type="ECO:0000256" key="4">
    <source>
        <dbReference type="PROSITE-ProRule" id="PRU00125"/>
    </source>
</evidence>
<evidence type="ECO:0000256" key="1">
    <source>
        <dbReference type="ARBA" id="ARBA00022723"/>
    </source>
</evidence>
<dbReference type="PROSITE" id="PS00478">
    <property type="entry name" value="LIM_DOMAIN_1"/>
    <property type="match status" value="1"/>
</dbReference>
<organism evidence="7 8">
    <name type="scientific">Protopolystoma xenopodis</name>
    <dbReference type="NCBI Taxonomy" id="117903"/>
    <lineage>
        <taxon>Eukaryota</taxon>
        <taxon>Metazoa</taxon>
        <taxon>Spiralia</taxon>
        <taxon>Lophotrochozoa</taxon>
        <taxon>Platyhelminthes</taxon>
        <taxon>Monogenea</taxon>
        <taxon>Polyopisthocotylea</taxon>
        <taxon>Polystomatidea</taxon>
        <taxon>Polystomatidae</taxon>
        <taxon>Protopolystoma</taxon>
    </lineage>
</organism>
<evidence type="ECO:0000313" key="8">
    <source>
        <dbReference type="Proteomes" id="UP000784294"/>
    </source>
</evidence>
<evidence type="ECO:0000256" key="2">
    <source>
        <dbReference type="ARBA" id="ARBA00022833"/>
    </source>
</evidence>
<dbReference type="AlphaFoldDB" id="A0A448WZH9"/>
<dbReference type="Pfam" id="PF00412">
    <property type="entry name" value="LIM"/>
    <property type="match status" value="1"/>
</dbReference>
<dbReference type="OrthoDB" id="25414at2759"/>